<reference evidence="2 3" key="1">
    <citation type="submission" date="2022-05" db="EMBL/GenBank/DDBJ databases">
        <title>Genome Sequencing of Bee-Associated Microbes.</title>
        <authorList>
            <person name="Dunlap C."/>
        </authorList>
    </citation>
    <scope>NUCLEOTIDE SEQUENCE [LARGE SCALE GENOMIC DNA]</scope>
    <source>
        <strain evidence="2 3">NRRL NRS-1438</strain>
    </source>
</reference>
<proteinExistence type="predicted"/>
<sequence length="144" mass="16235">MKKYVSTLLVFALMLVFSTSAFAANGIGDTKESAISLINEQAISLFIEDSTDRDWFKWTNNTGVTKEFTAWNIPKDESDWESWRFALQISYNNGRSTGMMYAEPGRNQYFTGVQVPNGATIYLMVEKTKGAMSQYKVVLGVENI</sequence>
<dbReference type="Proteomes" id="UP001207626">
    <property type="component" value="Unassembled WGS sequence"/>
</dbReference>
<comment type="caution">
    <text evidence="2">The sequence shown here is derived from an EMBL/GenBank/DDBJ whole genome shotgun (WGS) entry which is preliminary data.</text>
</comment>
<feature type="chain" id="PRO_5047176375" evidence="1">
    <location>
        <begin position="24"/>
        <end position="144"/>
    </location>
</feature>
<gene>
    <name evidence="2" type="ORF">M5X09_08555</name>
</gene>
<keyword evidence="3" id="KW-1185">Reference proteome</keyword>
<keyword evidence="1" id="KW-0732">Signal</keyword>
<dbReference type="EMBL" id="JAMDLW010000009">
    <property type="protein sequence ID" value="MCY9519730.1"/>
    <property type="molecule type" value="Genomic_DNA"/>
</dbReference>
<accession>A0ABT4DQU5</accession>
<organism evidence="2 3">
    <name type="scientific">Paenibacillus apiarius</name>
    <dbReference type="NCBI Taxonomy" id="46240"/>
    <lineage>
        <taxon>Bacteria</taxon>
        <taxon>Bacillati</taxon>
        <taxon>Bacillota</taxon>
        <taxon>Bacilli</taxon>
        <taxon>Bacillales</taxon>
        <taxon>Paenibacillaceae</taxon>
        <taxon>Paenibacillus</taxon>
    </lineage>
</organism>
<feature type="signal peptide" evidence="1">
    <location>
        <begin position="1"/>
        <end position="23"/>
    </location>
</feature>
<protein>
    <submittedName>
        <fullName evidence="2">Uncharacterized protein</fullName>
    </submittedName>
</protein>
<evidence type="ECO:0000313" key="2">
    <source>
        <dbReference type="EMBL" id="MCY9519730.1"/>
    </source>
</evidence>
<dbReference type="RefSeq" id="WP_268601158.1">
    <property type="nucleotide sequence ID" value="NZ_JAMDLV010000006.1"/>
</dbReference>
<evidence type="ECO:0000256" key="1">
    <source>
        <dbReference type="SAM" id="SignalP"/>
    </source>
</evidence>
<dbReference type="Gene3D" id="2.60.120.380">
    <property type="match status" value="1"/>
</dbReference>
<evidence type="ECO:0000313" key="3">
    <source>
        <dbReference type="Proteomes" id="UP001207626"/>
    </source>
</evidence>
<name>A0ABT4DQU5_9BACL</name>